<proteinExistence type="inferred from homology"/>
<dbReference type="InterPro" id="IPR013249">
    <property type="entry name" value="RNA_pol_sigma70_r4_t2"/>
</dbReference>
<evidence type="ECO:0000256" key="1">
    <source>
        <dbReference type="ARBA" id="ARBA00010641"/>
    </source>
</evidence>
<name>A0ABX5LSM9_9GAMM</name>
<organism evidence="6 7">
    <name type="scientific">Pokkaliibacter plantistimulans</name>
    <dbReference type="NCBI Taxonomy" id="1635171"/>
    <lineage>
        <taxon>Bacteria</taxon>
        <taxon>Pseudomonadati</taxon>
        <taxon>Pseudomonadota</taxon>
        <taxon>Gammaproteobacteria</taxon>
        <taxon>Oceanospirillales</taxon>
        <taxon>Balneatrichaceae</taxon>
        <taxon>Pokkaliibacter</taxon>
    </lineage>
</organism>
<evidence type="ECO:0000256" key="3">
    <source>
        <dbReference type="ARBA" id="ARBA00023082"/>
    </source>
</evidence>
<dbReference type="InterPro" id="IPR039425">
    <property type="entry name" value="RNA_pol_sigma-70-like"/>
</dbReference>
<evidence type="ECO:0000256" key="4">
    <source>
        <dbReference type="ARBA" id="ARBA00023163"/>
    </source>
</evidence>
<keyword evidence="4" id="KW-0804">Transcription</keyword>
<dbReference type="EMBL" id="LAPT01000121">
    <property type="protein sequence ID" value="PXF29222.1"/>
    <property type="molecule type" value="Genomic_DNA"/>
</dbReference>
<keyword evidence="3" id="KW-0731">Sigma factor</keyword>
<dbReference type="PANTHER" id="PTHR43133">
    <property type="entry name" value="RNA POLYMERASE ECF-TYPE SIGMA FACTO"/>
    <property type="match status" value="1"/>
</dbReference>
<evidence type="ECO:0000259" key="5">
    <source>
        <dbReference type="Pfam" id="PF08281"/>
    </source>
</evidence>
<dbReference type="SUPFAM" id="SSF88946">
    <property type="entry name" value="Sigma2 domain of RNA polymerase sigma factors"/>
    <property type="match status" value="1"/>
</dbReference>
<dbReference type="InterPro" id="IPR013324">
    <property type="entry name" value="RNA_pol_sigma_r3/r4-like"/>
</dbReference>
<gene>
    <name evidence="6" type="ORF">WH50_22045</name>
</gene>
<keyword evidence="2" id="KW-0805">Transcription regulation</keyword>
<dbReference type="Pfam" id="PF08281">
    <property type="entry name" value="Sigma70_r4_2"/>
    <property type="match status" value="1"/>
</dbReference>
<dbReference type="CDD" id="cd06171">
    <property type="entry name" value="Sigma70_r4"/>
    <property type="match status" value="1"/>
</dbReference>
<dbReference type="SUPFAM" id="SSF88659">
    <property type="entry name" value="Sigma3 and sigma4 domains of RNA polymerase sigma factors"/>
    <property type="match status" value="1"/>
</dbReference>
<reference evidence="6 7" key="1">
    <citation type="submission" date="2015-03" db="EMBL/GenBank/DDBJ databases">
        <authorList>
            <person name="Krishnan R."/>
            <person name="Midha S."/>
            <person name="Patil P.B."/>
            <person name="Rameshkumar N."/>
        </authorList>
    </citation>
    <scope>NUCLEOTIDE SEQUENCE [LARGE SCALE GENOMIC DNA]</scope>
    <source>
        <strain evidence="6 7">L1E11</strain>
    </source>
</reference>
<comment type="caution">
    <text evidence="6">The sequence shown here is derived from an EMBL/GenBank/DDBJ whole genome shotgun (WGS) entry which is preliminary data.</text>
</comment>
<evidence type="ECO:0000313" key="7">
    <source>
        <dbReference type="Proteomes" id="UP000248090"/>
    </source>
</evidence>
<dbReference type="Gene3D" id="1.10.1740.10">
    <property type="match status" value="1"/>
</dbReference>
<dbReference type="InterPro" id="IPR013325">
    <property type="entry name" value="RNA_pol_sigma_r2"/>
</dbReference>
<dbReference type="Gene3D" id="1.10.10.10">
    <property type="entry name" value="Winged helix-like DNA-binding domain superfamily/Winged helix DNA-binding domain"/>
    <property type="match status" value="1"/>
</dbReference>
<dbReference type="PANTHER" id="PTHR43133:SF51">
    <property type="entry name" value="RNA POLYMERASE SIGMA FACTOR"/>
    <property type="match status" value="1"/>
</dbReference>
<dbReference type="InterPro" id="IPR036388">
    <property type="entry name" value="WH-like_DNA-bd_sf"/>
</dbReference>
<keyword evidence="7" id="KW-1185">Reference proteome</keyword>
<sequence length="177" mass="20106">MPQVDDFLFQAALAGQPQAINELLHQVQPDVVRYARLQCLVSDLDDAMQDALLMLSRRADGVRAMAAFASRLWHAVRQAYRWTYQRLRPQTPSGHDTSDAAALEIWLAQRERGQLQLEMVHMLESLPVSYRQIILLRDIEELGMAEIAAVLDISKASAKNRLHRARAMAREYLLAEG</sequence>
<comment type="similarity">
    <text evidence="1">Belongs to the sigma-70 factor family. ECF subfamily.</text>
</comment>
<dbReference type="NCBIfam" id="TIGR02937">
    <property type="entry name" value="sigma70-ECF"/>
    <property type="match status" value="1"/>
</dbReference>
<feature type="domain" description="RNA polymerase sigma factor 70 region 4 type 2" evidence="5">
    <location>
        <begin position="118"/>
        <end position="167"/>
    </location>
</feature>
<dbReference type="InterPro" id="IPR014284">
    <property type="entry name" value="RNA_pol_sigma-70_dom"/>
</dbReference>
<protein>
    <recommendedName>
        <fullName evidence="5">RNA polymerase sigma factor 70 region 4 type 2 domain-containing protein</fullName>
    </recommendedName>
</protein>
<accession>A0ABX5LSM9</accession>
<dbReference type="RefSeq" id="WP_110189413.1">
    <property type="nucleotide sequence ID" value="NZ_CP177354.1"/>
</dbReference>
<evidence type="ECO:0000256" key="2">
    <source>
        <dbReference type="ARBA" id="ARBA00023015"/>
    </source>
</evidence>
<evidence type="ECO:0000313" key="6">
    <source>
        <dbReference type="EMBL" id="PXF29222.1"/>
    </source>
</evidence>
<dbReference type="Proteomes" id="UP000248090">
    <property type="component" value="Unassembled WGS sequence"/>
</dbReference>